<dbReference type="GO" id="GO:0043399">
    <property type="term" value="F:tRNA adenosine(64)-2'-O-ribosylphosphate transferase activity"/>
    <property type="evidence" value="ECO:0007669"/>
    <property type="project" value="InterPro"/>
</dbReference>
<dbReference type="PIRSF" id="PIRSF007747">
    <property type="entry name" value="Ribosyl_Ptfrase"/>
    <property type="match status" value="1"/>
</dbReference>
<dbReference type="PANTHER" id="PTHR31811">
    <property type="entry name" value="TRNA A64-2'-O-RIBOSYLPHOSPHATE TRANSFERASE"/>
    <property type="match status" value="1"/>
</dbReference>
<feature type="domain" description="Rit1 N-terminal" evidence="3">
    <location>
        <begin position="77"/>
        <end position="257"/>
    </location>
</feature>
<protein>
    <recommendedName>
        <fullName evidence="6">Initiator tRNA phosphoribosyl transferase</fullName>
    </recommendedName>
</protein>
<feature type="domain" description="Rit1 N-terminal" evidence="3">
    <location>
        <begin position="271"/>
        <end position="312"/>
    </location>
</feature>
<dbReference type="HOGENOM" id="CLU_027654_1_1_1"/>
<dbReference type="AlphaFoldDB" id="W7HUD9"/>
<evidence type="ECO:0000313" key="4">
    <source>
        <dbReference type="EMBL" id="EWC47826.1"/>
    </source>
</evidence>
<dbReference type="InterPro" id="IPR033421">
    <property type="entry name" value="Rit1_DUSP-like"/>
</dbReference>
<dbReference type="Pfam" id="PF04179">
    <property type="entry name" value="Init_tRNA_PT"/>
    <property type="match status" value="1"/>
</dbReference>
<accession>W7HUD9</accession>
<dbReference type="PANTHER" id="PTHR31811:SF0">
    <property type="entry name" value="TRNA A64-2'-O-RIBOSYLPHOSPHATE TRANSFERASE"/>
    <property type="match status" value="1"/>
</dbReference>
<feature type="region of interest" description="Disordered" evidence="1">
    <location>
        <begin position="1"/>
        <end position="50"/>
    </location>
</feature>
<organism evidence="4 5">
    <name type="scientific">Drechslerella stenobrocha 248</name>
    <dbReference type="NCBI Taxonomy" id="1043628"/>
    <lineage>
        <taxon>Eukaryota</taxon>
        <taxon>Fungi</taxon>
        <taxon>Dikarya</taxon>
        <taxon>Ascomycota</taxon>
        <taxon>Pezizomycotina</taxon>
        <taxon>Orbiliomycetes</taxon>
        <taxon>Orbiliales</taxon>
        <taxon>Orbiliaceae</taxon>
        <taxon>Drechslerella</taxon>
    </lineage>
</organism>
<evidence type="ECO:0000313" key="5">
    <source>
        <dbReference type="Proteomes" id="UP000024837"/>
    </source>
</evidence>
<dbReference type="Pfam" id="PF17184">
    <property type="entry name" value="Rit1_C"/>
    <property type="match status" value="2"/>
</dbReference>
<evidence type="ECO:0000259" key="3">
    <source>
        <dbReference type="Pfam" id="PF17184"/>
    </source>
</evidence>
<dbReference type="InterPro" id="IPR007306">
    <property type="entry name" value="Rit1"/>
</dbReference>
<evidence type="ECO:0000259" key="2">
    <source>
        <dbReference type="Pfam" id="PF04179"/>
    </source>
</evidence>
<name>W7HUD9_9PEZI</name>
<proteinExistence type="predicted"/>
<dbReference type="EMBL" id="KI966408">
    <property type="protein sequence ID" value="EWC47826.1"/>
    <property type="molecule type" value="Genomic_DNA"/>
</dbReference>
<dbReference type="InterPro" id="IPR033449">
    <property type="entry name" value="Rit1_N"/>
</dbReference>
<keyword evidence="5" id="KW-1185">Reference proteome</keyword>
<feature type="domain" description="Rit1 DUSP-like" evidence="2">
    <location>
        <begin position="386"/>
        <end position="494"/>
    </location>
</feature>
<dbReference type="GO" id="GO:0005737">
    <property type="term" value="C:cytoplasm"/>
    <property type="evidence" value="ECO:0007669"/>
    <property type="project" value="TreeGrafter"/>
</dbReference>
<evidence type="ECO:0008006" key="6">
    <source>
        <dbReference type="Google" id="ProtNLM"/>
    </source>
</evidence>
<dbReference type="GO" id="GO:0019988">
    <property type="term" value="P:charged-tRNA amino acid modification"/>
    <property type="evidence" value="ECO:0007669"/>
    <property type="project" value="InterPro"/>
</dbReference>
<sequence length="504" mass="52986">MSFFRRPTDDSSDDSSSDDSPSNGSIVFSEDEDDDNSLEPTAADNASPKAPSVAIEPLDLSAFHAPSINAIANSIRKSERLSIANRLHSIHQDSQFVDSIATVLDLPLVANERCGSWYVPPHRKAGSCYFKSTDGHFGCWSFSTRRLNLGLLEIIGRTGGCIIVDSTRRGKALPDALSKTVPIWCAVMNAVLFPAHCPAGKVELPGSAVSASEEAQITARLDGWVSALREMELDVARLAGVLGKPVGPGWVTREGELGGHAARRRGEVASSGAGDDHEGWARGLLPVSYWQHQERLLQTPEAELPSVIDAIVAGGGTATVGDTAEGSIHGLSVLSKVHGRLAVCDLATYSALAEAHTAIAGAVVCSEGGAVCPGDASTAGQPPAYRAAIPSGKAGSKLLRAKLADIAAFSEAVIASGSKHPLVIACQSGNDVSIGIALALVCWLFNDQGQPDLTPSRNRRIDKTVVRQRLGWIISDRTQANPSRATLQAVNLFLMGWSSSSSSS</sequence>
<reference evidence="4 5" key="1">
    <citation type="submission" date="2013-05" db="EMBL/GenBank/DDBJ databases">
        <title>Drechslerella stenobrocha genome reveals carnivorous origination and mechanical trapping mechanism of predatory fungi.</title>
        <authorList>
            <person name="Liu X."/>
            <person name="Zhang W."/>
            <person name="Liu K."/>
        </authorList>
    </citation>
    <scope>NUCLEOTIDE SEQUENCE [LARGE SCALE GENOMIC DNA]</scope>
    <source>
        <strain evidence="4 5">248</strain>
    </source>
</reference>
<gene>
    <name evidence="4" type="ORF">DRE_03026</name>
</gene>
<dbReference type="OrthoDB" id="45256at2759"/>
<evidence type="ECO:0000256" key="1">
    <source>
        <dbReference type="SAM" id="MobiDB-lite"/>
    </source>
</evidence>
<dbReference type="Proteomes" id="UP000024837">
    <property type="component" value="Unassembled WGS sequence"/>
</dbReference>